<gene>
    <name evidence="2" type="ORF">Cvel_7444.t1.CR1</name>
</gene>
<organism evidence="2">
    <name type="scientific">Chromera velia CCMP2878</name>
    <dbReference type="NCBI Taxonomy" id="1169474"/>
    <lineage>
        <taxon>Eukaryota</taxon>
        <taxon>Sar</taxon>
        <taxon>Alveolata</taxon>
        <taxon>Colpodellida</taxon>
        <taxon>Chromeraceae</taxon>
        <taxon>Chromera</taxon>
    </lineage>
</organism>
<feature type="region of interest" description="Disordered" evidence="1">
    <location>
        <begin position="855"/>
        <end position="943"/>
    </location>
</feature>
<feature type="compositionally biased region" description="Polar residues" evidence="1">
    <location>
        <begin position="891"/>
        <end position="909"/>
    </location>
</feature>
<feature type="compositionally biased region" description="Low complexity" evidence="1">
    <location>
        <begin position="877"/>
        <end position="890"/>
    </location>
</feature>
<feature type="compositionally biased region" description="Basic and acidic residues" evidence="1">
    <location>
        <begin position="929"/>
        <end position="943"/>
    </location>
</feature>
<evidence type="ECO:0000256" key="1">
    <source>
        <dbReference type="SAM" id="MobiDB-lite"/>
    </source>
</evidence>
<dbReference type="VEuPathDB" id="CryptoDB:Cvel_7444"/>
<proteinExistence type="predicted"/>
<evidence type="ECO:0000313" key="2">
    <source>
        <dbReference type="EMBL" id="CUC10214.1"/>
    </source>
</evidence>
<feature type="region of interest" description="Disordered" evidence="1">
    <location>
        <begin position="90"/>
        <end position="150"/>
    </location>
</feature>
<feature type="compositionally biased region" description="Acidic residues" evidence="1">
    <location>
        <begin position="101"/>
        <end position="110"/>
    </location>
</feature>
<feature type="compositionally biased region" description="Basic and acidic residues" evidence="1">
    <location>
        <begin position="118"/>
        <end position="130"/>
    </location>
</feature>
<reference evidence="2" key="1">
    <citation type="submission" date="2014-11" db="EMBL/GenBank/DDBJ databases">
        <title>Molecular phylogeny of cliff fern family Woodsiaceae with morphological implications.</title>
        <authorList>
            <person name="Shao Y.-Z."/>
            <person name="Wei R."/>
            <person name="Zhang X.-C."/>
        </authorList>
    </citation>
    <scope>NUCLEOTIDE SEQUENCE</scope>
</reference>
<name>A0A0K6S9I5_9ALVE</name>
<dbReference type="EMBL" id="CDMZ01003135">
    <property type="protein sequence ID" value="CUC10214.1"/>
    <property type="molecule type" value="Genomic_DNA"/>
</dbReference>
<protein>
    <submittedName>
        <fullName evidence="2">Uncharacterized protein</fullName>
    </submittedName>
</protein>
<sequence length="943" mass="103804">MRQPRGLHLCAGDWSRKDTRSPERLSYVFRITCGLPKRDRPHQTSAPPAPFGLSPSVEPREGGLGLPSALPRKTEDGVFSEQRKLAFFPLEEISRSRGGGESEEDEDADSESAGQTPMEERCSPHSDAVDSRSTNMQVGADGDKTARGGKGIDRPVASLFASPPPERQFHVNTISARSRPPQTHTQPGRHWAGIPFERFHIRLAFDQDSEMIAFLESLTDQQGQRTLQIVRDGFRQLITDVLDYRGVVPHSGERQWTVGTDKSSDGDRAASLGIGISVEGQEEVVFMMGMHLRRLDKKVKPSVEDLEFWVDRRYMEEVLEEWGQAPKEMVDLVRRCRRVESRRATDLWRFALKVDLALPAFLVSSRLLFHGKLCRPVVAFCSLCHPTRRELLRELGGRYQKTRRSTGGILSPLWKEARNVARLVLGGRRAELPFLHPGVLCTARLKSASWDPTKLVNQARLKYGEVSLHLPIHVLPSIETAGSEDARDEEMLHVYECLSRASKNFLSCRVGPTISTSAFGPASGDPGLIPLPVPVGSGMKRMKLGDGESAEPGAPLPLHTRDASLRSLADSGCISSVRVSGPTDRWDHSAPFLVVNILFDLSWRDDPSAHSPTGEFSPPTSSTTVLSHFEEYLIQCAEAEGVRATHRNRGKNRLFRVIQPAWLTEVECMVRLARGSSESSAENPPRGVLLMQYILHPVGKFPPRMTEKSEILEAAVQRALRAVLSAFVNTEAATPLSHRLSLSERGEADSTVPRLEDRETALNERCRGLWVGSFDPAHFTGVLEQKDPDTSSAVSIAAPSSRGRAPNDSQPLLPTPSTPLELSSASATSLLGGQDPSLTLSDACRGLSGKIVMELKAPRGRQTSSAESLRPKETKQETGTSASSSAEAETNPSFHSSPWLQKRLQQNGRSFFLPAAKSRQVTQPPGGKHTTDDSNAKIKLEIE</sequence>
<feature type="region of interest" description="Disordered" evidence="1">
    <location>
        <begin position="781"/>
        <end position="821"/>
    </location>
</feature>
<feature type="compositionally biased region" description="Basic and acidic residues" evidence="1">
    <location>
        <begin position="141"/>
        <end position="150"/>
    </location>
</feature>
<accession>A0A0K6S9I5</accession>
<feature type="region of interest" description="Disordered" evidence="1">
    <location>
        <begin position="36"/>
        <end position="76"/>
    </location>
</feature>
<dbReference type="PhylomeDB" id="A0A0K6S9I5"/>
<dbReference type="AlphaFoldDB" id="A0A0K6S9I5"/>